<sequence>MRVSSCTYNCTGLSVAVKCHFFALKLKIFVADTNTKAHFLPVSSRGTAKSGLLH</sequence>
<protein>
    <submittedName>
        <fullName evidence="1">Uncharacterized protein</fullName>
    </submittedName>
</protein>
<organism evidence="1">
    <name type="scientific">uncultured Cytophagales bacterium</name>
    <dbReference type="NCBI Taxonomy" id="158755"/>
    <lineage>
        <taxon>Bacteria</taxon>
        <taxon>Pseudomonadati</taxon>
        <taxon>Bacteroidota</taxon>
        <taxon>Sphingobacteriia</taxon>
        <taxon>Sphingobacteriales</taxon>
        <taxon>environmental samples</taxon>
    </lineage>
</organism>
<dbReference type="EMBL" id="CADCTQ010000676">
    <property type="protein sequence ID" value="CAA9343955.1"/>
    <property type="molecule type" value="Genomic_DNA"/>
</dbReference>
<accession>A0A6J4LWL9</accession>
<dbReference type="AlphaFoldDB" id="A0A6J4LWL9"/>
<proteinExistence type="predicted"/>
<name>A0A6J4LWL9_9SPHI</name>
<evidence type="ECO:0000313" key="1">
    <source>
        <dbReference type="EMBL" id="CAA9343955.1"/>
    </source>
</evidence>
<reference evidence="1" key="1">
    <citation type="submission" date="2020-02" db="EMBL/GenBank/DDBJ databases">
        <authorList>
            <person name="Meier V. D."/>
        </authorList>
    </citation>
    <scope>NUCLEOTIDE SEQUENCE</scope>
    <source>
        <strain evidence="1">AVDCRST_MAG56</strain>
    </source>
</reference>
<gene>
    <name evidence="1" type="ORF">AVDCRST_MAG56-8055</name>
</gene>